<accession>W5XXY6</accession>
<dbReference type="PATRIC" id="fig|1224164.3.peg.149"/>
<sequence>MFGLFKKKPEPGHIAAEHTNTPMNQFMTRLMAEELPLLDSASRVRVYEILKEYDGPQITTQEELPEEIRKMMDL</sequence>
<gene>
    <name evidence="1" type="ORF">B843_00745</name>
</gene>
<protein>
    <submittedName>
        <fullName evidence="1">Uncharacterized protein</fullName>
    </submittedName>
</protein>
<keyword evidence="2" id="KW-1185">Reference proteome</keyword>
<dbReference type="RefSeq" id="WP_025251618.1">
    <property type="nucleotide sequence ID" value="NZ_CP004353.1"/>
</dbReference>
<dbReference type="KEGG" id="cvt:B843_00745"/>
<dbReference type="Proteomes" id="UP000019222">
    <property type="component" value="Chromosome"/>
</dbReference>
<dbReference type="EMBL" id="CP004353">
    <property type="protein sequence ID" value="AHI21545.1"/>
    <property type="molecule type" value="Genomic_DNA"/>
</dbReference>
<reference evidence="1 2" key="1">
    <citation type="submission" date="2013-02" db="EMBL/GenBank/DDBJ databases">
        <title>The complete genome sequence of Corynebacterium vitaeruminis DSM 20294.</title>
        <authorList>
            <person name="Ruckert C."/>
            <person name="Albersmeier A."/>
            <person name="Kalinowski J."/>
        </authorList>
    </citation>
    <scope>NUCLEOTIDE SEQUENCE [LARGE SCALE GENOMIC DNA]</scope>
    <source>
        <strain evidence="2">ATCC 10234</strain>
    </source>
</reference>
<dbReference type="AlphaFoldDB" id="W5XXY6"/>
<dbReference type="HOGENOM" id="CLU_176116_0_0_11"/>
<name>W5XXY6_9CORY</name>
<organism evidence="1 2">
    <name type="scientific">Corynebacterium vitaeruminis DSM 20294</name>
    <dbReference type="NCBI Taxonomy" id="1224164"/>
    <lineage>
        <taxon>Bacteria</taxon>
        <taxon>Bacillati</taxon>
        <taxon>Actinomycetota</taxon>
        <taxon>Actinomycetes</taxon>
        <taxon>Mycobacteriales</taxon>
        <taxon>Corynebacteriaceae</taxon>
        <taxon>Corynebacterium</taxon>
    </lineage>
</organism>
<proteinExistence type="predicted"/>
<evidence type="ECO:0000313" key="1">
    <source>
        <dbReference type="EMBL" id="AHI21545.1"/>
    </source>
</evidence>
<dbReference type="eggNOG" id="ENOG5031QT8">
    <property type="taxonomic scope" value="Bacteria"/>
</dbReference>
<evidence type="ECO:0000313" key="2">
    <source>
        <dbReference type="Proteomes" id="UP000019222"/>
    </source>
</evidence>
<dbReference type="STRING" id="1224164.B843_00745"/>